<evidence type="ECO:0000256" key="4">
    <source>
        <dbReference type="ARBA" id="ARBA00022694"/>
    </source>
</evidence>
<protein>
    <submittedName>
        <fullName evidence="8">Uncharacterized protein</fullName>
    </submittedName>
</protein>
<dbReference type="SUPFAM" id="SSF50978">
    <property type="entry name" value="WD40 repeat-like"/>
    <property type="match status" value="1"/>
</dbReference>
<dbReference type="Proteomes" id="UP000612055">
    <property type="component" value="Unassembled WGS sequence"/>
</dbReference>
<feature type="compositionally biased region" description="Gly residues" evidence="7">
    <location>
        <begin position="1522"/>
        <end position="1540"/>
    </location>
</feature>
<evidence type="ECO:0000256" key="5">
    <source>
        <dbReference type="ARBA" id="ARBA00022737"/>
    </source>
</evidence>
<dbReference type="GO" id="GO:0005737">
    <property type="term" value="C:cytoplasm"/>
    <property type="evidence" value="ECO:0007669"/>
    <property type="project" value="UniProtKB-SubCell"/>
</dbReference>
<feature type="compositionally biased region" description="Low complexity" evidence="7">
    <location>
        <begin position="1105"/>
        <end position="1117"/>
    </location>
</feature>
<dbReference type="GO" id="GO:0030488">
    <property type="term" value="P:tRNA methylation"/>
    <property type="evidence" value="ECO:0007669"/>
    <property type="project" value="TreeGrafter"/>
</dbReference>
<feature type="region of interest" description="Disordered" evidence="7">
    <location>
        <begin position="1522"/>
        <end position="1543"/>
    </location>
</feature>
<feature type="compositionally biased region" description="Gly residues" evidence="7">
    <location>
        <begin position="1118"/>
        <end position="1127"/>
    </location>
</feature>
<comment type="subcellular location">
    <subcellularLocation>
        <location evidence="1">Cytoplasm</location>
    </subcellularLocation>
</comment>
<comment type="caution">
    <text evidence="8">The sequence shown here is derived from an EMBL/GenBank/DDBJ whole genome shotgun (WGS) entry which is preliminary data.</text>
</comment>
<keyword evidence="2" id="KW-0963">Cytoplasm</keyword>
<dbReference type="Gene3D" id="2.130.10.10">
    <property type="entry name" value="YVTN repeat-like/Quinoprotein amine dehydrogenase"/>
    <property type="match status" value="1"/>
</dbReference>
<feature type="region of interest" description="Disordered" evidence="7">
    <location>
        <begin position="377"/>
        <end position="417"/>
    </location>
</feature>
<evidence type="ECO:0000313" key="9">
    <source>
        <dbReference type="Proteomes" id="UP000612055"/>
    </source>
</evidence>
<keyword evidence="4" id="KW-0819">tRNA processing</keyword>
<evidence type="ECO:0000256" key="7">
    <source>
        <dbReference type="SAM" id="MobiDB-lite"/>
    </source>
</evidence>
<feature type="region of interest" description="Disordered" evidence="7">
    <location>
        <begin position="904"/>
        <end position="932"/>
    </location>
</feature>
<feature type="region of interest" description="Disordered" evidence="7">
    <location>
        <begin position="749"/>
        <end position="774"/>
    </location>
</feature>
<feature type="region of interest" description="Disordered" evidence="7">
    <location>
        <begin position="153"/>
        <end position="174"/>
    </location>
</feature>
<dbReference type="InterPro" id="IPR036322">
    <property type="entry name" value="WD40_repeat_dom_sf"/>
</dbReference>
<evidence type="ECO:0000256" key="3">
    <source>
        <dbReference type="ARBA" id="ARBA00022574"/>
    </source>
</evidence>
<proteinExistence type="inferred from homology"/>
<feature type="region of interest" description="Disordered" evidence="7">
    <location>
        <begin position="1210"/>
        <end position="1245"/>
    </location>
</feature>
<feature type="region of interest" description="Disordered" evidence="7">
    <location>
        <begin position="1791"/>
        <end position="1816"/>
    </location>
</feature>
<feature type="region of interest" description="Disordered" evidence="7">
    <location>
        <begin position="223"/>
        <end position="245"/>
    </location>
</feature>
<accession>A0A835YDK7</accession>
<dbReference type="InterPro" id="IPR051973">
    <property type="entry name" value="tRNA_Anticodon_Mtase-Reg"/>
</dbReference>
<evidence type="ECO:0000313" key="8">
    <source>
        <dbReference type="EMBL" id="KAG2496850.1"/>
    </source>
</evidence>
<evidence type="ECO:0000256" key="2">
    <source>
        <dbReference type="ARBA" id="ARBA00022490"/>
    </source>
</evidence>
<feature type="region of interest" description="Disordered" evidence="7">
    <location>
        <begin position="1105"/>
        <end position="1127"/>
    </location>
</feature>
<feature type="region of interest" description="Disordered" evidence="7">
    <location>
        <begin position="655"/>
        <end position="685"/>
    </location>
</feature>
<feature type="compositionally biased region" description="Low complexity" evidence="7">
    <location>
        <begin position="236"/>
        <end position="245"/>
    </location>
</feature>
<keyword evidence="9" id="KW-1185">Reference proteome</keyword>
<gene>
    <name evidence="8" type="ORF">HYH03_005254</name>
</gene>
<organism evidence="8 9">
    <name type="scientific">Edaphochlamys debaryana</name>
    <dbReference type="NCBI Taxonomy" id="47281"/>
    <lineage>
        <taxon>Eukaryota</taxon>
        <taxon>Viridiplantae</taxon>
        <taxon>Chlorophyta</taxon>
        <taxon>core chlorophytes</taxon>
        <taxon>Chlorophyceae</taxon>
        <taxon>CS clade</taxon>
        <taxon>Chlamydomonadales</taxon>
        <taxon>Chlamydomonadales incertae sedis</taxon>
        <taxon>Edaphochlamys</taxon>
    </lineage>
</organism>
<dbReference type="Pfam" id="PF00400">
    <property type="entry name" value="WD40"/>
    <property type="match status" value="3"/>
</dbReference>
<sequence>MEEAHLPSRPALLCKSALTTDVTAVHVVALGPQPEQVVVLTGCGPNLSVHRLYGGELLAVHRVLSGCRIHGITALPDPHAAAGHTQPSTAPAGAPAAAWVVVYGDRWVQILRLHLHQPPPAGPAAASAQLALAVALPPRPAWVLAAHLQPVPTAPSPPPGTSATAADADAAAPPPSVVTVSPVGAAAGGQFRAAASAPPQPPPMLLVLALADNSAEVWRLTPPPSAVPLPGPPPAAASGDANGSAQTTAPLAARRLLTAVCSAPQQLLAAALLPLEVAAAAEGSGGGGLRIWVAAGTVFNEVLLWRLPLLPYAPYDASRGAPGASYDWPYDEATSSAVPYRARALAERYDRLDGGLRRLAAALGAAAPSATSTSSTAILTASTGPGPGPQAHLPSAGMTKTALPSSDSHSPAPRGGGAAGGVLRVTCGVRCTLRGHEGSIFHVAWIPPAPLAGSGSGRGWRLLSASDDRSARLWEAPDLREPSANRMPPALAPALTLWGHTCRVWCCTALWVPGTAGYGGGGGGGARLVLVTGSEDCSVRLWAANGGRCLRVLQGHRGRGVWCCALQPSPAASEAAAGCGGGGGGSAGGGGVLTTGGADGTVRLWALAEALAGAPPLPSSLPSRQLHGAAADEQGAAAAAGASASAAGKAPRAAAAPAASGSRVVSRVLRPPSHGKHGGAPPPAAEGIRCLALQAAASAAGAGSGDGGSGGGSGSAADASGGSGALWLYAGTYGGAVYRVDVLRAGPDGAESAAEGAAPPGPGGGGGGGGGWRRLYDDAGQGSCTCLTVCPLPPDASIPPGLSGGGSGGGGGGCGVSGSLAPPPTLLAVGHNSGTVAVIQVANPPPCTTSGGSGSGGSRTDLDPVVTVAARWRATAAGSVIGAWWTRALGRRVLLTVGGDAPAVRLWRLPPPPPPSPSSAEAREASEEPAAATLAATARSPLKGRLLVADVCGDPYRVLLAGDQYGNLMAFWAPPAAWDALTGDGAPGGGGGELAAAAAAAPELVCVAVFRAALGSAAASWVAAAAPSADAGGRFVAAGRDGILARYRCCAASATAAAASVDTPAEDDEAALSAGLVHCPVRLECTGTVGRTGVSSIEMAVDASAAPSPANRSASGNSTGGGGGGSGTVVAGFHGSEFLAVSLSPDPSELLRVPSSGGWRRPHAVALCGGGGGGGGSAGGGGGGVIFAYVGDGGAAASVHVVRRLAEAPPPPLPLSMPQAQPTRGAGARQVATGEAGAEPGARDASSALLTLPRSLLAGHHGREVLCVLVLPPSPPPPPPQPSAAAAAAPQPPLQLVILTGAEDGSIRRLTAMPVAADTCSRTAPARAVRQQYGLLFADGAPVGEHAAGTAVRCLVAAPLAGARQAHDLGLDLGPSPGSCSVAAGSESGSTAGVAAAYLVFSAGAKEVLMAWLVTVRQAPVRHESPVVRQQPLAACNDGESGQGPQASGPGAPAVEARWVSTRHPPRAGLRPRAGKDAAATAVTGERRFLALALLGVHRGSALLAAAASDATASLITWGPSGGGGGGGGGGSDGGGNGGGRGHEWRTAAALEWHQHPVLSIAHLHAPAAAAAAASARGGGVDACAARSGADGGYWLATGDTAGDVGLWWVPLGLHGPAPLGPAAAPPPLRPVLVVRGVHQSGVNALCLAAWPPPPPRCRGDGSGDGGGGGLAVVSGGDDQALSVLHLSVRRRGPDGDGGGAAASAGGDVSAGEAAAELAGASRRPLAHASALRGVEVTSAAAAAAAGGGGGTDGLDGGGGGGGADVFVSSVGLDQVLRLWRLRAAAAAATATGSGGLQQPDSPPPASPPPPPPALLIHRQEPAAAAAAAATGCKEVALSLARPAAGPGPGPHRSGRGLHVEEVAWAYGTAGGAGSAGPGSAGGGESGSGGGCGWVGLEAVGGSRPLVLDPLAATELELPEPACLAALALPGPGVMGGAGLGAGRLVAAVAGRGVQLAEASWG</sequence>
<dbReference type="SMART" id="SM00320">
    <property type="entry name" value="WD40"/>
    <property type="match status" value="7"/>
</dbReference>
<feature type="compositionally biased region" description="Pro residues" evidence="7">
    <location>
        <begin position="1801"/>
        <end position="1814"/>
    </location>
</feature>
<reference evidence="8" key="1">
    <citation type="journal article" date="2020" name="bioRxiv">
        <title>Comparative genomics of Chlamydomonas.</title>
        <authorList>
            <person name="Craig R.J."/>
            <person name="Hasan A.R."/>
            <person name="Ness R.W."/>
            <person name="Keightley P.D."/>
        </authorList>
    </citation>
    <scope>NUCLEOTIDE SEQUENCE</scope>
    <source>
        <strain evidence="8">CCAP 11/70</strain>
    </source>
</reference>
<dbReference type="PANTHER" id="PTHR14344">
    <property type="entry name" value="WD REPEAT PROTEIN"/>
    <property type="match status" value="1"/>
</dbReference>
<feature type="compositionally biased region" description="Low complexity" evidence="7">
    <location>
        <begin position="161"/>
        <end position="174"/>
    </location>
</feature>
<name>A0A835YDK7_9CHLO</name>
<dbReference type="OrthoDB" id="548540at2759"/>
<feature type="compositionally biased region" description="Low complexity" evidence="7">
    <location>
        <begin position="749"/>
        <end position="758"/>
    </location>
</feature>
<keyword evidence="5" id="KW-0677">Repeat</keyword>
<dbReference type="InterPro" id="IPR001680">
    <property type="entry name" value="WD40_rpt"/>
</dbReference>
<feature type="compositionally biased region" description="Pro residues" evidence="7">
    <location>
        <begin position="223"/>
        <end position="235"/>
    </location>
</feature>
<evidence type="ECO:0000256" key="1">
    <source>
        <dbReference type="ARBA" id="ARBA00004496"/>
    </source>
</evidence>
<dbReference type="EMBL" id="JAEHOE010000017">
    <property type="protein sequence ID" value="KAG2496850.1"/>
    <property type="molecule type" value="Genomic_DNA"/>
</dbReference>
<comment type="similarity">
    <text evidence="6">Belongs to the WD repeat WDR6 family.</text>
</comment>
<dbReference type="PANTHER" id="PTHR14344:SF3">
    <property type="entry name" value="WD REPEAT-CONTAINING PROTEIN 6"/>
    <property type="match status" value="1"/>
</dbReference>
<dbReference type="InterPro" id="IPR015943">
    <property type="entry name" value="WD40/YVTN_repeat-like_dom_sf"/>
</dbReference>
<keyword evidence="3" id="KW-0853">WD repeat</keyword>
<feature type="compositionally biased region" description="Gly residues" evidence="7">
    <location>
        <begin position="763"/>
        <end position="772"/>
    </location>
</feature>
<evidence type="ECO:0000256" key="6">
    <source>
        <dbReference type="ARBA" id="ARBA00038255"/>
    </source>
</evidence>